<reference evidence="7" key="2">
    <citation type="journal article" date="2023" name="IMA Fungus">
        <title>Comparative genomic study of the Penicillium genus elucidates a diverse pangenome and 15 lateral gene transfer events.</title>
        <authorList>
            <person name="Petersen C."/>
            <person name="Sorensen T."/>
            <person name="Nielsen M.R."/>
            <person name="Sondergaard T.E."/>
            <person name="Sorensen J.L."/>
            <person name="Fitzpatrick D.A."/>
            <person name="Frisvad J.C."/>
            <person name="Nielsen K.L."/>
        </authorList>
    </citation>
    <scope>NUCLEOTIDE SEQUENCE</scope>
    <source>
        <strain evidence="7">IBT 35675</strain>
    </source>
</reference>
<comment type="caution">
    <text evidence="7">The sequence shown here is derived from an EMBL/GenBank/DDBJ whole genome shotgun (WGS) entry which is preliminary data.</text>
</comment>
<dbReference type="Gene3D" id="3.40.50.1110">
    <property type="entry name" value="SGNH hydrolase"/>
    <property type="match status" value="1"/>
</dbReference>
<gene>
    <name evidence="7" type="ORF">N7541_008900</name>
</gene>
<evidence type="ECO:0000256" key="3">
    <source>
        <dbReference type="ARBA" id="ARBA00012922"/>
    </source>
</evidence>
<keyword evidence="8" id="KW-1185">Reference proteome</keyword>
<dbReference type="AlphaFoldDB" id="A0A9W9ULP5"/>
<evidence type="ECO:0000259" key="5">
    <source>
        <dbReference type="Pfam" id="PF01425"/>
    </source>
</evidence>
<dbReference type="InterPro" id="IPR013830">
    <property type="entry name" value="SGNH_hydro"/>
</dbReference>
<sequence length="785" mass="85770">MTAETWKEIASKKQLKNASMIPPAWRLPVELTRLDGSSGMNVIDVPRQSGILTERQLEITELYDATDLLRKIEHRELSAHDVTEAFCIRAAIAQQVTSCLTEVFFERALQRAKDLDEILATTGERVGPLHGLPISLKDCFNVEGISSTIGFTSFIKNGPVKTNSPVVEILLRLGAIPFVKTNIPQTMMAADSHNYVFGRTLNPHATNLTAGGSSGGEGALIAMRGSVLGVGTDIAGSIRIPALCNGTYGFRPSADRIPYGGQTGSSRGGLCGIRPCAGPLATSARDLELFMEAMTKADPWELDSSVIFSPWRSLSPKKVLRLGFLEEDPHFPLHPPVLRTLTTAVEKLRKAGHEVVPIKTSVIRDACALAFKIFAMDPAKTAFKHIAASGEPTIPALATTSIPQKSMPYEYAPLTLEGLYDLTEQRNRIKEEFRALIIQAKVDAIIMAGYQSTAVPHDKYGMPPYTTMWNVTDYPSCIIPHGKADKRADEVFIRNVDYEPAYEPDAIEGAPCSVQLAGRNMQDEELVQVAKIVSNHALSRHIQPKAKPPSPLSLFWQEIAPPPFNPPEEEAGGDGFLNTTLFGRAAGRNLGHNGATTVSFRSGGDWDEVLATVDKFKDFYHPVVTIQFGHNDQKPAANISLEQYTENLQEFVEEVLDAGATPILVTPLSRRNYETSTGSPRIIQSLANETIATLRAARRSAVRVIDLNKASTNYLNAIGPANAYTYNLNPTDYTHLNDAGSVVFGGIVADLIIQVAGDLSRDGYLKVNADLKKDVDEGVYYWPWT</sequence>
<dbReference type="SUPFAM" id="SSF75304">
    <property type="entry name" value="Amidase signature (AS) enzymes"/>
    <property type="match status" value="1"/>
</dbReference>
<evidence type="ECO:0000256" key="1">
    <source>
        <dbReference type="ARBA" id="ARBA00001311"/>
    </source>
</evidence>
<dbReference type="GO" id="GO:0004040">
    <property type="term" value="F:amidase activity"/>
    <property type="evidence" value="ECO:0007669"/>
    <property type="project" value="UniProtKB-EC"/>
</dbReference>
<evidence type="ECO:0000256" key="4">
    <source>
        <dbReference type="ARBA" id="ARBA00022801"/>
    </source>
</evidence>
<dbReference type="SUPFAM" id="SSF52266">
    <property type="entry name" value="SGNH hydrolase"/>
    <property type="match status" value="1"/>
</dbReference>
<dbReference type="InterPro" id="IPR036928">
    <property type="entry name" value="AS_sf"/>
</dbReference>
<evidence type="ECO:0000313" key="7">
    <source>
        <dbReference type="EMBL" id="KAJ5346418.1"/>
    </source>
</evidence>
<name>A0A9W9ULP5_PENBR</name>
<comment type="catalytic activity">
    <reaction evidence="1">
        <text>a monocarboxylic acid amide + H2O = a monocarboxylate + NH4(+)</text>
        <dbReference type="Rhea" id="RHEA:12020"/>
        <dbReference type="ChEBI" id="CHEBI:15377"/>
        <dbReference type="ChEBI" id="CHEBI:28938"/>
        <dbReference type="ChEBI" id="CHEBI:35757"/>
        <dbReference type="ChEBI" id="CHEBI:83628"/>
        <dbReference type="EC" id="3.5.1.4"/>
    </reaction>
</comment>
<dbReference type="InterPro" id="IPR020556">
    <property type="entry name" value="Amidase_CS"/>
</dbReference>
<feature type="domain" description="SGNH hydrolase-type esterase" evidence="6">
    <location>
        <begin position="586"/>
        <end position="740"/>
    </location>
</feature>
<dbReference type="PANTHER" id="PTHR46072">
    <property type="entry name" value="AMIDASE-RELATED-RELATED"/>
    <property type="match status" value="1"/>
</dbReference>
<dbReference type="Proteomes" id="UP001148299">
    <property type="component" value="Unassembled WGS sequence"/>
</dbReference>
<dbReference type="InterPro" id="IPR023631">
    <property type="entry name" value="Amidase_dom"/>
</dbReference>
<dbReference type="InterPro" id="IPR036514">
    <property type="entry name" value="SGNH_hydro_sf"/>
</dbReference>
<reference evidence="7" key="1">
    <citation type="submission" date="2022-12" db="EMBL/GenBank/DDBJ databases">
        <authorList>
            <person name="Petersen C."/>
        </authorList>
    </citation>
    <scope>NUCLEOTIDE SEQUENCE</scope>
    <source>
        <strain evidence="7">IBT 35675</strain>
    </source>
</reference>
<dbReference type="Gene3D" id="3.90.1300.10">
    <property type="entry name" value="Amidase signature (AS) domain"/>
    <property type="match status" value="1"/>
</dbReference>
<accession>A0A9W9ULP5</accession>
<proteinExistence type="inferred from homology"/>
<evidence type="ECO:0000313" key="8">
    <source>
        <dbReference type="Proteomes" id="UP001148299"/>
    </source>
</evidence>
<evidence type="ECO:0000259" key="6">
    <source>
        <dbReference type="Pfam" id="PF13472"/>
    </source>
</evidence>
<organism evidence="7 8">
    <name type="scientific">Penicillium brevicompactum</name>
    <dbReference type="NCBI Taxonomy" id="5074"/>
    <lineage>
        <taxon>Eukaryota</taxon>
        <taxon>Fungi</taxon>
        <taxon>Dikarya</taxon>
        <taxon>Ascomycota</taxon>
        <taxon>Pezizomycotina</taxon>
        <taxon>Eurotiomycetes</taxon>
        <taxon>Eurotiomycetidae</taxon>
        <taxon>Eurotiales</taxon>
        <taxon>Aspergillaceae</taxon>
        <taxon>Penicillium</taxon>
    </lineage>
</organism>
<keyword evidence="4" id="KW-0378">Hydrolase</keyword>
<dbReference type="PANTHER" id="PTHR46072:SF5">
    <property type="entry name" value="GENERAL AMIDASE-C"/>
    <property type="match status" value="1"/>
</dbReference>
<evidence type="ECO:0000256" key="2">
    <source>
        <dbReference type="ARBA" id="ARBA00009199"/>
    </source>
</evidence>
<feature type="domain" description="Amidase" evidence="5">
    <location>
        <begin position="81"/>
        <end position="526"/>
    </location>
</feature>
<protein>
    <recommendedName>
        <fullName evidence="3">amidase</fullName>
        <ecNumber evidence="3">3.5.1.4</ecNumber>
    </recommendedName>
</protein>
<dbReference type="Pfam" id="PF13472">
    <property type="entry name" value="Lipase_GDSL_2"/>
    <property type="match status" value="1"/>
</dbReference>
<comment type="similarity">
    <text evidence="2">Belongs to the amidase family.</text>
</comment>
<dbReference type="Pfam" id="PF01425">
    <property type="entry name" value="Amidase"/>
    <property type="match status" value="1"/>
</dbReference>
<dbReference type="EMBL" id="JAPZBR010000007">
    <property type="protein sequence ID" value="KAJ5346418.1"/>
    <property type="molecule type" value="Genomic_DNA"/>
</dbReference>
<dbReference type="EC" id="3.5.1.4" evidence="3"/>
<dbReference type="PROSITE" id="PS00571">
    <property type="entry name" value="AMIDASES"/>
    <property type="match status" value="1"/>
</dbReference>